<gene>
    <name evidence="2" type="ORF">ABY42_18355</name>
</gene>
<name>A0A0K1IZN6_HALGI</name>
<accession>A0A0K1IZN6</accession>
<protein>
    <submittedName>
        <fullName evidence="2">Uncharacterized protein</fullName>
    </submittedName>
</protein>
<feature type="region of interest" description="Disordered" evidence="1">
    <location>
        <begin position="1"/>
        <end position="23"/>
    </location>
</feature>
<keyword evidence="2" id="KW-0614">Plasmid</keyword>
<evidence type="ECO:0000313" key="3">
    <source>
        <dbReference type="Proteomes" id="UP000066124"/>
    </source>
</evidence>
<dbReference type="AlphaFoldDB" id="A0A0K1IZN6"/>
<dbReference type="EMBL" id="CP011949">
    <property type="protein sequence ID" value="AKU09763.1"/>
    <property type="molecule type" value="Genomic_DNA"/>
</dbReference>
<organism evidence="2 3">
    <name type="scientific">Haloferax gibbonsii</name>
    <dbReference type="NCBI Taxonomy" id="35746"/>
    <lineage>
        <taxon>Archaea</taxon>
        <taxon>Methanobacteriati</taxon>
        <taxon>Methanobacteriota</taxon>
        <taxon>Stenosarchaea group</taxon>
        <taxon>Halobacteria</taxon>
        <taxon>Halobacteriales</taxon>
        <taxon>Haloferacaceae</taxon>
        <taxon>Haloferax</taxon>
    </lineage>
</organism>
<proteinExistence type="predicted"/>
<dbReference type="Proteomes" id="UP000066124">
    <property type="component" value="Plasmid pHG2"/>
</dbReference>
<sequence length="84" mass="9704">MTVRRSKTSISSGKPYRGAERGFDSMTPRFGDWRLVRPVDRTESGLRLARDSAETVGSPFVNRIDARSARRRYRRRSVEDDADR</sequence>
<reference evidence="3" key="1">
    <citation type="journal article" date="2015" name="J. Biotechnol.">
        <title>Complete genome sequence of Haloferax gibbonsii strain ARA6, a potential producer of polyhydroxyalkanoates and halocins isolated from Araruama, Rio de Janeiro, Brasil.</title>
        <authorList>
            <person name="Pinto L.H."/>
            <person name="D'Alincourt Carvalho-Assef A.P."/>
            <person name="Vieira R.P."/>
            <person name="Clementino M.M."/>
            <person name="Albano R.M."/>
        </authorList>
    </citation>
    <scope>NUCLEOTIDE SEQUENCE [LARGE SCALE GENOMIC DNA]</scope>
    <source>
        <strain evidence="3">ARA6</strain>
        <plasmid evidence="3">Plasmid pHG2</plasmid>
    </source>
</reference>
<evidence type="ECO:0000313" key="2">
    <source>
        <dbReference type="EMBL" id="AKU09763.1"/>
    </source>
</evidence>
<dbReference type="PATRIC" id="fig|35746.4.peg.4024"/>
<dbReference type="KEGG" id="hgi:ABY42_18355"/>
<geneLocation type="plasmid" evidence="2 3">
    <name>pHG2</name>
</geneLocation>
<evidence type="ECO:0000256" key="1">
    <source>
        <dbReference type="SAM" id="MobiDB-lite"/>
    </source>
</evidence>